<reference evidence="2" key="1">
    <citation type="submission" date="2018-03" db="EMBL/GenBank/DDBJ databases">
        <authorList>
            <person name="Guldener U."/>
        </authorList>
    </citation>
    <scope>NUCLEOTIDE SEQUENCE [LARGE SCALE GENOMIC DNA]</scope>
    <source>
        <strain evidence="2">ATCC34888</strain>
    </source>
</reference>
<protein>
    <recommendedName>
        <fullName evidence="1">GST N-terminal domain-containing protein</fullName>
    </recommendedName>
</protein>
<dbReference type="Proteomes" id="UP000325008">
    <property type="component" value="Unassembled WGS sequence"/>
</dbReference>
<feature type="domain" description="GST N-terminal" evidence="1">
    <location>
        <begin position="5"/>
        <end position="116"/>
    </location>
</feature>
<dbReference type="CDD" id="cd03192">
    <property type="entry name" value="GST_C_Sigma_like"/>
    <property type="match status" value="1"/>
</dbReference>
<sequence>MTTKEEYTLFYWPGIPGRGEFVRLCFEKAGVAYKDNDDVPYFSKLLSGKQEDGVDVPHFAVPILGVHVPAEASDSIKKAKTDDAADVKHASGGKWHYISQTPAILNFLAPRLGLLGDADKLEGLERDVAIAHIQQLCATAFDLNTETHDTHHPVSVSSFYEDQKAEAKKRSADFRQNRLPKFLGVFELTLHKQREAANTETTGRRLVGTQTTVADLAVYQVIDGLLFAFPKCMQHLKQSGKYDRVFAHHDDLAAELQHYLESDRRRRYSNGIFRHYPELDDE</sequence>
<keyword evidence="3" id="KW-1185">Reference proteome</keyword>
<accession>A0A5C3FEE0</accession>
<dbReference type="AlphaFoldDB" id="A0A5C3FEE0"/>
<dbReference type="GO" id="GO:0004364">
    <property type="term" value="F:glutathione transferase activity"/>
    <property type="evidence" value="ECO:0007669"/>
    <property type="project" value="TreeGrafter"/>
</dbReference>
<dbReference type="Pfam" id="PF14497">
    <property type="entry name" value="GST_C_3"/>
    <property type="match status" value="1"/>
</dbReference>
<gene>
    <name evidence="2" type="ORF">PSANT_00467</name>
</gene>
<dbReference type="InterPro" id="IPR004045">
    <property type="entry name" value="Glutathione_S-Trfase_N"/>
</dbReference>
<evidence type="ECO:0000313" key="2">
    <source>
        <dbReference type="EMBL" id="SPO42784.1"/>
    </source>
</evidence>
<evidence type="ECO:0000259" key="1">
    <source>
        <dbReference type="PROSITE" id="PS50404"/>
    </source>
</evidence>
<dbReference type="PROSITE" id="PS50404">
    <property type="entry name" value="GST_NTER"/>
    <property type="match status" value="1"/>
</dbReference>
<dbReference type="GO" id="GO:0006749">
    <property type="term" value="P:glutathione metabolic process"/>
    <property type="evidence" value="ECO:0007669"/>
    <property type="project" value="TreeGrafter"/>
</dbReference>
<dbReference type="Gene3D" id="1.20.1050.10">
    <property type="match status" value="1"/>
</dbReference>
<dbReference type="InterPro" id="IPR050213">
    <property type="entry name" value="GST_superfamily"/>
</dbReference>
<dbReference type="InterPro" id="IPR036282">
    <property type="entry name" value="Glutathione-S-Trfase_C_sf"/>
</dbReference>
<dbReference type="SUPFAM" id="SSF52833">
    <property type="entry name" value="Thioredoxin-like"/>
    <property type="match status" value="1"/>
</dbReference>
<name>A0A5C3FEE0_PSEA2</name>
<evidence type="ECO:0000313" key="3">
    <source>
        <dbReference type="Proteomes" id="UP000325008"/>
    </source>
</evidence>
<dbReference type="EMBL" id="OOIQ01000001">
    <property type="protein sequence ID" value="SPO42784.1"/>
    <property type="molecule type" value="Genomic_DNA"/>
</dbReference>
<proteinExistence type="predicted"/>
<dbReference type="PANTHER" id="PTHR11571">
    <property type="entry name" value="GLUTATHIONE S-TRANSFERASE"/>
    <property type="match status" value="1"/>
</dbReference>
<dbReference type="RefSeq" id="XP_014659549.1">
    <property type="nucleotide sequence ID" value="XM_014804063.1"/>
</dbReference>
<dbReference type="SUPFAM" id="SSF47616">
    <property type="entry name" value="GST C-terminal domain-like"/>
    <property type="match status" value="1"/>
</dbReference>
<dbReference type="InterPro" id="IPR004046">
    <property type="entry name" value="GST_C"/>
</dbReference>
<dbReference type="PANTHER" id="PTHR11571:SF263">
    <property type="entry name" value="GLUTATHIONE S-TRANSFERASE"/>
    <property type="match status" value="1"/>
</dbReference>
<dbReference type="OrthoDB" id="414243at2759"/>
<organism evidence="2 3">
    <name type="scientific">Pseudozyma antarctica</name>
    <name type="common">Yeast</name>
    <name type="synonym">Candida antarctica</name>
    <dbReference type="NCBI Taxonomy" id="84753"/>
    <lineage>
        <taxon>Eukaryota</taxon>
        <taxon>Fungi</taxon>
        <taxon>Dikarya</taxon>
        <taxon>Basidiomycota</taxon>
        <taxon>Ustilaginomycotina</taxon>
        <taxon>Ustilaginomycetes</taxon>
        <taxon>Ustilaginales</taxon>
        <taxon>Ustilaginaceae</taxon>
        <taxon>Moesziomyces</taxon>
    </lineage>
</organism>
<dbReference type="InterPro" id="IPR036249">
    <property type="entry name" value="Thioredoxin-like_sf"/>
</dbReference>
<comment type="caution">
    <text evidence="2">The sequence shown here is derived from an EMBL/GenBank/DDBJ whole genome shotgun (WGS) entry which is preliminary data.</text>
</comment>
<dbReference type="Gene3D" id="3.40.30.10">
    <property type="entry name" value="Glutaredoxin"/>
    <property type="match status" value="1"/>
</dbReference>